<dbReference type="eggNOG" id="COG4970">
    <property type="taxonomic scope" value="Bacteria"/>
</dbReference>
<evidence type="ECO:0000313" key="5">
    <source>
        <dbReference type="Proteomes" id="UP000030403"/>
    </source>
</evidence>
<accession>A0A0A5G1U6</accession>
<organism evidence="4 5">
    <name type="scientific">Pontibacillus marinus BH030004 = DSM 16465</name>
    <dbReference type="NCBI Taxonomy" id="1385511"/>
    <lineage>
        <taxon>Bacteria</taxon>
        <taxon>Bacillati</taxon>
        <taxon>Bacillota</taxon>
        <taxon>Bacilli</taxon>
        <taxon>Bacillales</taxon>
        <taxon>Bacillaceae</taxon>
        <taxon>Pontibacillus</taxon>
    </lineage>
</organism>
<dbReference type="InterPro" id="IPR016785">
    <property type="entry name" value="ComGD"/>
</dbReference>
<comment type="subcellular location">
    <subcellularLocation>
        <location evidence="1">Cell surface</location>
    </subcellularLocation>
</comment>
<dbReference type="NCBIfam" id="NF040982">
    <property type="entry name" value="ComGD"/>
    <property type="match status" value="1"/>
</dbReference>
<dbReference type="InterPro" id="IPR045584">
    <property type="entry name" value="Pilin-like"/>
</dbReference>
<comment type="caution">
    <text evidence="4">The sequence shown here is derived from an EMBL/GenBank/DDBJ whole genome shotgun (WGS) entry which is preliminary data.</text>
</comment>
<dbReference type="Pfam" id="PF07963">
    <property type="entry name" value="N_methyl"/>
    <property type="match status" value="1"/>
</dbReference>
<dbReference type="AlphaFoldDB" id="A0A0A5G1U6"/>
<dbReference type="STRING" id="1385511.GCA_000425225_01726"/>
<dbReference type="NCBIfam" id="TIGR02532">
    <property type="entry name" value="IV_pilin_GFxxxE"/>
    <property type="match status" value="1"/>
</dbReference>
<gene>
    <name evidence="4" type="ORF">N783_15410</name>
</gene>
<evidence type="ECO:0000313" key="4">
    <source>
        <dbReference type="EMBL" id="KGX85030.1"/>
    </source>
</evidence>
<dbReference type="EMBL" id="AVPF01000045">
    <property type="protein sequence ID" value="KGX85030.1"/>
    <property type="molecule type" value="Genomic_DNA"/>
</dbReference>
<protein>
    <recommendedName>
        <fullName evidence="6">Competence protein ComG</fullName>
    </recommendedName>
</protein>
<name>A0A0A5G1U6_9BACI</name>
<dbReference type="Proteomes" id="UP000030403">
    <property type="component" value="Unassembled WGS sequence"/>
</dbReference>
<sequence>MGPYRKWWFLHNSKGFTLVEMLVVLFIWSVFIGIMITLSPSLFHKQKEEAFMEQFQADVLWVQQQTMTTRTHYSIIFLPEEKTYRILKNRFFIVETRTLPNDWEVSFSYTSLDRHIRFDVSGSILESGSIQFLTPTKKFKVVFPVGKARYYVLEQ</sequence>
<dbReference type="GO" id="GO:0030420">
    <property type="term" value="P:establishment of competence for transformation"/>
    <property type="evidence" value="ECO:0007669"/>
    <property type="project" value="UniProtKB-KW"/>
</dbReference>
<feature type="transmembrane region" description="Helical" evidence="3">
    <location>
        <begin position="15"/>
        <end position="38"/>
    </location>
</feature>
<keyword evidence="2" id="KW-0178">Competence</keyword>
<evidence type="ECO:0000256" key="1">
    <source>
        <dbReference type="ARBA" id="ARBA00004241"/>
    </source>
</evidence>
<keyword evidence="3" id="KW-0472">Membrane</keyword>
<evidence type="ECO:0008006" key="6">
    <source>
        <dbReference type="Google" id="ProtNLM"/>
    </source>
</evidence>
<dbReference type="GO" id="GO:0009986">
    <property type="term" value="C:cell surface"/>
    <property type="evidence" value="ECO:0007669"/>
    <property type="project" value="UniProtKB-SubCell"/>
</dbReference>
<dbReference type="PROSITE" id="PS00409">
    <property type="entry name" value="PROKAR_NTER_METHYL"/>
    <property type="match status" value="1"/>
</dbReference>
<keyword evidence="3" id="KW-1133">Transmembrane helix</keyword>
<keyword evidence="3" id="KW-0812">Transmembrane</keyword>
<reference evidence="4 5" key="1">
    <citation type="submission" date="2013-08" db="EMBL/GenBank/DDBJ databases">
        <authorList>
            <person name="Huang J."/>
            <person name="Wang G."/>
        </authorList>
    </citation>
    <scope>NUCLEOTIDE SEQUENCE [LARGE SCALE GENOMIC DNA]</scope>
    <source>
        <strain evidence="4 5">BH030004</strain>
    </source>
</reference>
<evidence type="ECO:0000256" key="2">
    <source>
        <dbReference type="ARBA" id="ARBA00023287"/>
    </source>
</evidence>
<dbReference type="PIRSF" id="PIRSF021292">
    <property type="entry name" value="Competence_ComGD"/>
    <property type="match status" value="1"/>
</dbReference>
<evidence type="ECO:0000256" key="3">
    <source>
        <dbReference type="SAM" id="Phobius"/>
    </source>
</evidence>
<dbReference type="InterPro" id="IPR012902">
    <property type="entry name" value="N_methyl_site"/>
</dbReference>
<dbReference type="SUPFAM" id="SSF54523">
    <property type="entry name" value="Pili subunits"/>
    <property type="match status" value="1"/>
</dbReference>
<keyword evidence="5" id="KW-1185">Reference proteome</keyword>
<proteinExistence type="predicted"/>